<feature type="signal peptide" evidence="1">
    <location>
        <begin position="1"/>
        <end position="19"/>
    </location>
</feature>
<dbReference type="PROSITE" id="PS51257">
    <property type="entry name" value="PROKAR_LIPOPROTEIN"/>
    <property type="match status" value="1"/>
</dbReference>
<reference evidence="2 3" key="1">
    <citation type="submission" date="2023-07" db="EMBL/GenBank/DDBJ databases">
        <title>Genomic Encyclopedia of Type Strains, Phase IV (KMG-IV): sequencing the most valuable type-strain genomes for metagenomic binning, comparative biology and taxonomic classification.</title>
        <authorList>
            <person name="Goeker M."/>
        </authorList>
    </citation>
    <scope>NUCLEOTIDE SEQUENCE [LARGE SCALE GENOMIC DNA]</scope>
    <source>
        <strain evidence="2 3">DSM 12751</strain>
    </source>
</reference>
<keyword evidence="3" id="KW-1185">Reference proteome</keyword>
<evidence type="ECO:0008006" key="4">
    <source>
        <dbReference type="Google" id="ProtNLM"/>
    </source>
</evidence>
<evidence type="ECO:0000256" key="1">
    <source>
        <dbReference type="SAM" id="SignalP"/>
    </source>
</evidence>
<gene>
    <name evidence="2" type="ORF">J2S11_003799</name>
</gene>
<organism evidence="2 3">
    <name type="scientific">Caldalkalibacillus horti</name>
    <dbReference type="NCBI Taxonomy" id="77523"/>
    <lineage>
        <taxon>Bacteria</taxon>
        <taxon>Bacillati</taxon>
        <taxon>Bacillota</taxon>
        <taxon>Bacilli</taxon>
        <taxon>Bacillales</taxon>
        <taxon>Bacillaceae</taxon>
        <taxon>Caldalkalibacillus</taxon>
    </lineage>
</organism>
<evidence type="ECO:0000313" key="3">
    <source>
        <dbReference type="Proteomes" id="UP001235840"/>
    </source>
</evidence>
<sequence length="222" mass="24380">MKKSLLTFAFIFLMGCVLVACGNNEESSTEPQGITDNSEGEAIEGEESAEALDEVANESTEEESIEVDKGLFNVEITLPAFFFEGQDMDLIMADAEEDGATDITLNDNGSLTYTIPKAQHQEIMKQMQVDIAASIAEVPSTFQSVKEIDHNSSFTEFTLTVEKEAYENSFDGFAVLGLGMSAMMYQVFDGVSPENNKVTFDLVDEETGEVYDTVIYPDFLEG</sequence>
<dbReference type="EMBL" id="JAUSTY010000021">
    <property type="protein sequence ID" value="MDQ0167869.1"/>
    <property type="molecule type" value="Genomic_DNA"/>
</dbReference>
<evidence type="ECO:0000313" key="2">
    <source>
        <dbReference type="EMBL" id="MDQ0167869.1"/>
    </source>
</evidence>
<keyword evidence="1" id="KW-0732">Signal</keyword>
<feature type="chain" id="PRO_5046784619" description="Antigen I/II N-terminal domain-containing protein" evidence="1">
    <location>
        <begin position="20"/>
        <end position="222"/>
    </location>
</feature>
<comment type="caution">
    <text evidence="2">The sequence shown here is derived from an EMBL/GenBank/DDBJ whole genome shotgun (WGS) entry which is preliminary data.</text>
</comment>
<accession>A0ABT9W469</accession>
<dbReference type="Proteomes" id="UP001235840">
    <property type="component" value="Unassembled WGS sequence"/>
</dbReference>
<name>A0ABT9W469_9BACI</name>
<protein>
    <recommendedName>
        <fullName evidence="4">Antigen I/II N-terminal domain-containing protein</fullName>
    </recommendedName>
</protein>
<proteinExistence type="predicted"/>
<dbReference type="RefSeq" id="WP_307397141.1">
    <property type="nucleotide sequence ID" value="NZ_BAAADK010000013.1"/>
</dbReference>